<feature type="coiled-coil region" evidence="1">
    <location>
        <begin position="35"/>
        <end position="69"/>
    </location>
</feature>
<reference evidence="3 4" key="1">
    <citation type="submission" date="2017-09" db="EMBL/GenBank/DDBJ databases">
        <title>Depth-based differentiation of microbial function through sediment-hosted aquifers and enrichment of novel symbionts in the deep terrestrial subsurface.</title>
        <authorList>
            <person name="Probst A.J."/>
            <person name="Ladd B."/>
            <person name="Jarett J.K."/>
            <person name="Geller-Mcgrath D.E."/>
            <person name="Sieber C.M."/>
            <person name="Emerson J.B."/>
            <person name="Anantharaman K."/>
            <person name="Thomas B.C."/>
            <person name="Malmstrom R."/>
            <person name="Stieglmeier M."/>
            <person name="Klingl A."/>
            <person name="Woyke T."/>
            <person name="Ryan C.M."/>
            <person name="Banfield J.F."/>
        </authorList>
    </citation>
    <scope>NUCLEOTIDE SEQUENCE [LARGE SCALE GENOMIC DNA]</scope>
    <source>
        <strain evidence="3">CG23_combo_of_CG06-09_8_20_14_all_37_13</strain>
    </source>
</reference>
<dbReference type="EMBL" id="PCRH01000019">
    <property type="protein sequence ID" value="PIP17256.1"/>
    <property type="molecule type" value="Genomic_DNA"/>
</dbReference>
<dbReference type="Pfam" id="PF04350">
    <property type="entry name" value="PilO"/>
    <property type="match status" value="1"/>
</dbReference>
<keyword evidence="2" id="KW-0472">Membrane</keyword>
<evidence type="ECO:0000313" key="4">
    <source>
        <dbReference type="Proteomes" id="UP000231480"/>
    </source>
</evidence>
<dbReference type="InterPro" id="IPR014717">
    <property type="entry name" value="Transl_elong_EF1B/ribsomal_bS6"/>
</dbReference>
<evidence type="ECO:0000256" key="2">
    <source>
        <dbReference type="SAM" id="Phobius"/>
    </source>
</evidence>
<name>A0A2G9YDE0_9BACT</name>
<dbReference type="GO" id="GO:0043683">
    <property type="term" value="P:type IV pilus assembly"/>
    <property type="evidence" value="ECO:0007669"/>
    <property type="project" value="InterPro"/>
</dbReference>
<keyword evidence="2" id="KW-0812">Transmembrane</keyword>
<proteinExistence type="predicted"/>
<dbReference type="Proteomes" id="UP000231480">
    <property type="component" value="Unassembled WGS sequence"/>
</dbReference>
<feature type="transmembrane region" description="Helical" evidence="2">
    <location>
        <begin position="12"/>
        <end position="29"/>
    </location>
</feature>
<keyword evidence="2" id="KW-1133">Transmembrane helix</keyword>
<dbReference type="GO" id="GO:0043107">
    <property type="term" value="P:type IV pilus-dependent motility"/>
    <property type="evidence" value="ECO:0007669"/>
    <property type="project" value="InterPro"/>
</dbReference>
<gene>
    <name evidence="3" type="ORF">COX44_00870</name>
</gene>
<comment type="caution">
    <text evidence="3">The sequence shown here is derived from an EMBL/GenBank/DDBJ whole genome shotgun (WGS) entry which is preliminary data.</text>
</comment>
<dbReference type="Gene3D" id="3.30.70.60">
    <property type="match status" value="1"/>
</dbReference>
<dbReference type="AlphaFoldDB" id="A0A2G9YDE0"/>
<organism evidence="3 4">
    <name type="scientific">Candidatus Portnoybacteria bacterium CG23_combo_of_CG06-09_8_20_14_all_37_13</name>
    <dbReference type="NCBI Taxonomy" id="1974819"/>
    <lineage>
        <taxon>Bacteria</taxon>
        <taxon>Candidatus Portnoyibacteriota</taxon>
    </lineage>
</organism>
<sequence>MELNSLRIKKFAPVLLILGFFLIIFYLIFPTYNKVKNLKSLVKTKQEALQSQEQQNQLFQELKKSKELEKINQILPDNPEIPELMIQMETMASQNNLILKSINFTENTSSITAQTALAGTYQALKNYLKALENNLRLMDIVNLNFQAPKDGSFYNFNLTIKSYYGSGQETKNITD</sequence>
<evidence type="ECO:0008006" key="5">
    <source>
        <dbReference type="Google" id="ProtNLM"/>
    </source>
</evidence>
<evidence type="ECO:0000256" key="1">
    <source>
        <dbReference type="SAM" id="Coils"/>
    </source>
</evidence>
<evidence type="ECO:0000313" key="3">
    <source>
        <dbReference type="EMBL" id="PIP17256.1"/>
    </source>
</evidence>
<keyword evidence="1" id="KW-0175">Coiled coil</keyword>
<accession>A0A2G9YDE0</accession>
<protein>
    <recommendedName>
        <fullName evidence="5">Pilus assembly protein PilO</fullName>
    </recommendedName>
</protein>
<dbReference type="InterPro" id="IPR007445">
    <property type="entry name" value="PilO"/>
</dbReference>